<dbReference type="STRING" id="519424.AZF04_05910"/>
<keyword evidence="2" id="KW-1185">Reference proteome</keyword>
<organism evidence="1 2">
    <name type="scientific">Alkalihalobacillus trypoxylicola</name>
    <dbReference type="NCBI Taxonomy" id="519424"/>
    <lineage>
        <taxon>Bacteria</taxon>
        <taxon>Bacillati</taxon>
        <taxon>Bacillota</taxon>
        <taxon>Bacilli</taxon>
        <taxon>Bacillales</taxon>
        <taxon>Bacillaceae</taxon>
        <taxon>Alkalihalobacillus</taxon>
    </lineage>
</organism>
<dbReference type="RefSeq" id="WP_061948577.1">
    <property type="nucleotide sequence ID" value="NZ_LTAO01000012.1"/>
</dbReference>
<dbReference type="AlphaFoldDB" id="A0A162ECT6"/>
<reference evidence="1" key="1">
    <citation type="submission" date="2016-02" db="EMBL/GenBank/DDBJ databases">
        <title>Genome sequence of Bacillus trypoxylicola KCTC 13244(T).</title>
        <authorList>
            <person name="Jeong H."/>
            <person name="Park S.-H."/>
            <person name="Choi S.-K."/>
        </authorList>
    </citation>
    <scope>NUCLEOTIDE SEQUENCE [LARGE SCALE GENOMIC DNA]</scope>
    <source>
        <strain evidence="1">KCTC 13244</strain>
    </source>
</reference>
<dbReference type="OrthoDB" id="9997193at2"/>
<evidence type="ECO:0000313" key="2">
    <source>
        <dbReference type="Proteomes" id="UP000075806"/>
    </source>
</evidence>
<evidence type="ECO:0008006" key="3">
    <source>
        <dbReference type="Google" id="ProtNLM"/>
    </source>
</evidence>
<evidence type="ECO:0000313" key="1">
    <source>
        <dbReference type="EMBL" id="KYG32299.1"/>
    </source>
</evidence>
<sequence length="147" mass="16543">MKILFNQRGVALPLLLVVITVTLLALALLFNILSTEYKGHSIRSEQIKASFAAESGIEQMISLIYQHPAQAESFCQNSFLAEVNDYQIDVSCVYLADSIKITSTAKNKEGNNLYHRQTEALIKIYKSSNQISSLEIIDWQTTRLEES</sequence>
<protein>
    <recommendedName>
        <fullName evidence="3">Type 4 fimbrial biogenesis protein PilX N-terminal domain-containing protein</fullName>
    </recommendedName>
</protein>
<comment type="caution">
    <text evidence="1">The sequence shown here is derived from an EMBL/GenBank/DDBJ whole genome shotgun (WGS) entry which is preliminary data.</text>
</comment>
<proteinExistence type="predicted"/>
<gene>
    <name evidence="1" type="ORF">AZF04_05910</name>
</gene>
<dbReference type="EMBL" id="LTAO01000012">
    <property type="protein sequence ID" value="KYG32299.1"/>
    <property type="molecule type" value="Genomic_DNA"/>
</dbReference>
<dbReference type="Proteomes" id="UP000075806">
    <property type="component" value="Unassembled WGS sequence"/>
</dbReference>
<accession>A0A162ECT6</accession>
<name>A0A162ECT6_9BACI</name>